<evidence type="ECO:0000259" key="1">
    <source>
        <dbReference type="Pfam" id="PF00149"/>
    </source>
</evidence>
<dbReference type="InterPro" id="IPR004843">
    <property type="entry name" value="Calcineurin-like_PHP"/>
</dbReference>
<gene>
    <name evidence="2" type="ORF">NB063_20635</name>
</gene>
<proteinExistence type="predicted"/>
<accession>A0ABT0U7Y3</accession>
<dbReference type="RefSeq" id="WP_250930659.1">
    <property type="nucleotide sequence ID" value="NZ_JAMQBK010000059.1"/>
</dbReference>
<evidence type="ECO:0000313" key="2">
    <source>
        <dbReference type="EMBL" id="MCM2373027.1"/>
    </source>
</evidence>
<comment type="caution">
    <text evidence="2">The sequence shown here is derived from an EMBL/GenBank/DDBJ whole genome shotgun (WGS) entry which is preliminary data.</text>
</comment>
<evidence type="ECO:0000313" key="3">
    <source>
        <dbReference type="Proteomes" id="UP001202961"/>
    </source>
</evidence>
<name>A0ABT0U7Y3_9BACT</name>
<sequence length="286" mass="32106">MANVRISHDSTPPNIATLVPAGSMDAGHELTTAFISDLHLLSSRCNYSHHSGAVRNAIEAADVCVWGGDLFDFCWSCEGDGPTSRQIALDWLESWREEFPEKRFVYLTGNHDAQPEFQRILAEWARPHRPAKDTDMQDHELALHDGAVYVGLDAIRIGDCLMVHGDVIEGGGSIDGLGRYRSRWHHERTGIHQPPAIRNHLYNAAVTARLHLATAGMAHRRKNVCMRLLHWIRCQPDWLGHGVRRIVFGHTHRRLGGVRIAGYEFYNTGAAVRHVPFEPVVLDLSL</sequence>
<dbReference type="Pfam" id="PF00149">
    <property type="entry name" value="Metallophos"/>
    <property type="match status" value="1"/>
</dbReference>
<reference evidence="2 3" key="1">
    <citation type="journal article" date="2022" name="Syst. Appl. Microbiol.">
        <title>Rhodopirellula aestuarii sp. nov., a novel member of the genus Rhodopirellula isolated from brackish sediments collected in the Tagus River estuary, Portugal.</title>
        <authorList>
            <person name="Vitorino I.R."/>
            <person name="Klimek D."/>
            <person name="Calusinska M."/>
            <person name="Lobo-da-Cunha A."/>
            <person name="Vasconcelos V."/>
            <person name="Lage O.M."/>
        </authorList>
    </citation>
    <scope>NUCLEOTIDE SEQUENCE [LARGE SCALE GENOMIC DNA]</scope>
    <source>
        <strain evidence="2 3">ICT_H3.1</strain>
    </source>
</reference>
<dbReference type="Proteomes" id="UP001202961">
    <property type="component" value="Unassembled WGS sequence"/>
</dbReference>
<organism evidence="2 3">
    <name type="scientific">Aporhodopirellula aestuarii</name>
    <dbReference type="NCBI Taxonomy" id="2950107"/>
    <lineage>
        <taxon>Bacteria</taxon>
        <taxon>Pseudomonadati</taxon>
        <taxon>Planctomycetota</taxon>
        <taxon>Planctomycetia</taxon>
        <taxon>Pirellulales</taxon>
        <taxon>Pirellulaceae</taxon>
        <taxon>Aporhodopirellula</taxon>
    </lineage>
</organism>
<dbReference type="Gene3D" id="3.60.21.10">
    <property type="match status" value="1"/>
</dbReference>
<keyword evidence="3" id="KW-1185">Reference proteome</keyword>
<feature type="domain" description="Calcineurin-like phosphoesterase" evidence="1">
    <location>
        <begin position="31"/>
        <end position="253"/>
    </location>
</feature>
<protein>
    <submittedName>
        <fullName evidence="2">Metallophosphoesterase</fullName>
    </submittedName>
</protein>
<dbReference type="SUPFAM" id="SSF56300">
    <property type="entry name" value="Metallo-dependent phosphatases"/>
    <property type="match status" value="1"/>
</dbReference>
<dbReference type="EMBL" id="JAMQBK010000059">
    <property type="protein sequence ID" value="MCM2373027.1"/>
    <property type="molecule type" value="Genomic_DNA"/>
</dbReference>
<dbReference type="InterPro" id="IPR029052">
    <property type="entry name" value="Metallo-depent_PP-like"/>
</dbReference>